<proteinExistence type="predicted"/>
<comment type="caution">
    <text evidence="1">The sequence shown here is derived from an EMBL/GenBank/DDBJ whole genome shotgun (WGS) entry which is preliminary data.</text>
</comment>
<sequence length="110" mass="12825">MLKNSFMGVIFTNHALQRLWERGITQSDAWYSFQHPDGSTAGSTSGSIKYYKDYGNQRIEVVATRNEKKEWIILSVWSKIMGNNQSVFPEPESFGITLLKFFKRKFLTHR</sequence>
<name>A0A2M6XC49_9BACT</name>
<evidence type="ECO:0000313" key="2">
    <source>
        <dbReference type="Proteomes" id="UP000228996"/>
    </source>
</evidence>
<gene>
    <name evidence="1" type="ORF">COT44_04250</name>
</gene>
<protein>
    <submittedName>
        <fullName evidence="1">Uncharacterized protein</fullName>
    </submittedName>
</protein>
<accession>A0A2M6XC49</accession>
<reference evidence="2" key="1">
    <citation type="submission" date="2017-09" db="EMBL/GenBank/DDBJ databases">
        <title>Depth-based differentiation of microbial function through sediment-hosted aquifers and enrichment of novel symbionts in the deep terrestrial subsurface.</title>
        <authorList>
            <person name="Probst A.J."/>
            <person name="Ladd B."/>
            <person name="Jarett J.K."/>
            <person name="Geller-Mcgrath D.E."/>
            <person name="Sieber C.M.K."/>
            <person name="Emerson J.B."/>
            <person name="Anantharaman K."/>
            <person name="Thomas B.C."/>
            <person name="Malmstrom R."/>
            <person name="Stieglmeier M."/>
            <person name="Klingl A."/>
            <person name="Woyke T."/>
            <person name="Ryan C.M."/>
            <person name="Banfield J.F."/>
        </authorList>
    </citation>
    <scope>NUCLEOTIDE SEQUENCE [LARGE SCALE GENOMIC DNA]</scope>
</reference>
<evidence type="ECO:0000313" key="1">
    <source>
        <dbReference type="EMBL" id="PIU03251.1"/>
    </source>
</evidence>
<dbReference type="Proteomes" id="UP000228996">
    <property type="component" value="Unassembled WGS sequence"/>
</dbReference>
<dbReference type="EMBL" id="PEYO01000020">
    <property type="protein sequence ID" value="PIU03251.1"/>
    <property type="molecule type" value="Genomic_DNA"/>
</dbReference>
<dbReference type="AlphaFoldDB" id="A0A2M6XC49"/>
<organism evidence="1 2">
    <name type="scientific">Candidatus Shapirobacteria bacterium CG08_land_8_20_14_0_20_39_18</name>
    <dbReference type="NCBI Taxonomy" id="1974883"/>
    <lineage>
        <taxon>Bacteria</taxon>
        <taxon>Candidatus Shapironibacteriota</taxon>
    </lineage>
</organism>